<dbReference type="PANTHER" id="PTHR43133:SF39">
    <property type="entry name" value="SIMILAR TO RNA POLYMERASE SIGMA-E FACTOR"/>
    <property type="match status" value="1"/>
</dbReference>
<keyword evidence="7" id="KW-1185">Reference proteome</keyword>
<accession>A0A9X4BGX9</accession>
<dbReference type="Proteomes" id="UP001139971">
    <property type="component" value="Unassembled WGS sequence"/>
</dbReference>
<evidence type="ECO:0000259" key="5">
    <source>
        <dbReference type="Pfam" id="PF07638"/>
    </source>
</evidence>
<dbReference type="InterPro" id="IPR013324">
    <property type="entry name" value="RNA_pol_sigma_r3/r4-like"/>
</dbReference>
<evidence type="ECO:0000313" key="6">
    <source>
        <dbReference type="EMBL" id="MDC8013425.1"/>
    </source>
</evidence>
<comment type="caution">
    <text evidence="6">The sequence shown here is derived from an EMBL/GenBank/DDBJ whole genome shotgun (WGS) entry which is preliminary data.</text>
</comment>
<dbReference type="Pfam" id="PF07638">
    <property type="entry name" value="Sigma70_ECF"/>
    <property type="match status" value="1"/>
</dbReference>
<dbReference type="InterPro" id="IPR039425">
    <property type="entry name" value="RNA_pol_sigma-70-like"/>
</dbReference>
<keyword evidence="4" id="KW-0804">Transcription</keyword>
<evidence type="ECO:0000256" key="2">
    <source>
        <dbReference type="ARBA" id="ARBA00023015"/>
    </source>
</evidence>
<dbReference type="InterPro" id="IPR013325">
    <property type="entry name" value="RNA_pol_sigma_r2"/>
</dbReference>
<evidence type="ECO:0000256" key="3">
    <source>
        <dbReference type="ARBA" id="ARBA00023082"/>
    </source>
</evidence>
<dbReference type="PANTHER" id="PTHR43133">
    <property type="entry name" value="RNA POLYMERASE ECF-TYPE SIGMA FACTO"/>
    <property type="match status" value="1"/>
</dbReference>
<reference evidence="6" key="1">
    <citation type="submission" date="2023-02" db="EMBL/GenBank/DDBJ databases">
        <title>Tahibacter soli sp. nov. isolated from soil.</title>
        <authorList>
            <person name="Baek J.H."/>
            <person name="Lee J.K."/>
            <person name="Choi D.G."/>
            <person name="Jeon C.O."/>
        </authorList>
    </citation>
    <scope>NUCLEOTIDE SEQUENCE</scope>
    <source>
        <strain evidence="6">BL</strain>
    </source>
</reference>
<dbReference type="SUPFAM" id="SSF88946">
    <property type="entry name" value="Sigma2 domain of RNA polymerase sigma factors"/>
    <property type="match status" value="1"/>
</dbReference>
<dbReference type="GO" id="GO:0016987">
    <property type="term" value="F:sigma factor activity"/>
    <property type="evidence" value="ECO:0007669"/>
    <property type="project" value="UniProtKB-KW"/>
</dbReference>
<keyword evidence="2" id="KW-0805">Transcription regulation</keyword>
<dbReference type="InterPro" id="IPR036388">
    <property type="entry name" value="WH-like_DNA-bd_sf"/>
</dbReference>
<dbReference type="Gene3D" id="1.10.10.10">
    <property type="entry name" value="Winged helix-like DNA-binding domain superfamily/Winged helix DNA-binding domain"/>
    <property type="match status" value="1"/>
</dbReference>
<dbReference type="NCBIfam" id="TIGR02937">
    <property type="entry name" value="sigma70-ECF"/>
    <property type="match status" value="1"/>
</dbReference>
<feature type="domain" description="RNA polymerase sigma-70 ECF-like HTH" evidence="5">
    <location>
        <begin position="36"/>
        <end position="214"/>
    </location>
</feature>
<dbReference type="InterPro" id="IPR011517">
    <property type="entry name" value="RNA_pol_sigma70_ECF-like"/>
</dbReference>
<keyword evidence="3" id="KW-0731">Sigma factor</keyword>
<dbReference type="InterPro" id="IPR014284">
    <property type="entry name" value="RNA_pol_sigma-70_dom"/>
</dbReference>
<dbReference type="AlphaFoldDB" id="A0A9X4BGX9"/>
<dbReference type="NCBIfam" id="TIGR02999">
    <property type="entry name" value="Sig-70_X6"/>
    <property type="match status" value="1"/>
</dbReference>
<name>A0A9X4BGX9_9GAMM</name>
<proteinExistence type="inferred from homology"/>
<dbReference type="RefSeq" id="WP_263545632.1">
    <property type="nucleotide sequence ID" value="NZ_JAOVZO020000017.1"/>
</dbReference>
<dbReference type="InterPro" id="IPR053812">
    <property type="entry name" value="HTH_Sigma70_ECF-like"/>
</dbReference>
<protein>
    <submittedName>
        <fullName evidence="6">ECF-type sigma factor</fullName>
    </submittedName>
</protein>
<gene>
    <name evidence="6" type="ORF">OD750_012845</name>
</gene>
<evidence type="ECO:0000256" key="1">
    <source>
        <dbReference type="ARBA" id="ARBA00010641"/>
    </source>
</evidence>
<dbReference type="GO" id="GO:0006352">
    <property type="term" value="P:DNA-templated transcription initiation"/>
    <property type="evidence" value="ECO:0007669"/>
    <property type="project" value="InterPro"/>
</dbReference>
<evidence type="ECO:0000256" key="4">
    <source>
        <dbReference type="ARBA" id="ARBA00023163"/>
    </source>
</evidence>
<dbReference type="EMBL" id="JAOVZO020000017">
    <property type="protein sequence ID" value="MDC8013425.1"/>
    <property type="molecule type" value="Genomic_DNA"/>
</dbReference>
<organism evidence="6 7">
    <name type="scientific">Tahibacter soli</name>
    <dbReference type="NCBI Taxonomy" id="2983605"/>
    <lineage>
        <taxon>Bacteria</taxon>
        <taxon>Pseudomonadati</taxon>
        <taxon>Pseudomonadota</taxon>
        <taxon>Gammaproteobacteria</taxon>
        <taxon>Lysobacterales</taxon>
        <taxon>Rhodanobacteraceae</taxon>
        <taxon>Tahibacter</taxon>
    </lineage>
</organism>
<evidence type="ECO:0000313" key="7">
    <source>
        <dbReference type="Proteomes" id="UP001139971"/>
    </source>
</evidence>
<comment type="similarity">
    <text evidence="1">Belongs to the sigma-70 factor family. ECF subfamily.</text>
</comment>
<dbReference type="Gene3D" id="1.10.1740.10">
    <property type="match status" value="1"/>
</dbReference>
<sequence>MRFAFHACGASATSVAYPANRERRPAYDPDMLVATASVTELLGRARHGDRRAVDELLPQVYDRLRQLAHRYLAGDGAHTLSTTALVHEAYLSLVNQRDAVWQDRAHFLGYAATAMRHILVDHARRRGAQKRGGGQAALDWTDAELPVDCIAGEMVALDAALTRLADLDARLARVVELRFFAGLSVEEVAAVLGVASRSVVRDWNKARLFLHHALAVAP</sequence>
<dbReference type="SUPFAM" id="SSF88659">
    <property type="entry name" value="Sigma3 and sigma4 domains of RNA polymerase sigma factors"/>
    <property type="match status" value="1"/>
</dbReference>